<dbReference type="GO" id="GO:0006508">
    <property type="term" value="P:proteolysis"/>
    <property type="evidence" value="ECO:0007669"/>
    <property type="project" value="UniProtKB-KW"/>
</dbReference>
<evidence type="ECO:0000313" key="2">
    <source>
        <dbReference type="EMBL" id="SIN71773.1"/>
    </source>
</evidence>
<protein>
    <submittedName>
        <fullName evidence="2">Aspartyl protease</fullName>
    </submittedName>
</protein>
<dbReference type="Pfam" id="PF13650">
    <property type="entry name" value="Asp_protease_2"/>
    <property type="match status" value="1"/>
</dbReference>
<feature type="signal peptide" evidence="1">
    <location>
        <begin position="1"/>
        <end position="18"/>
    </location>
</feature>
<evidence type="ECO:0000313" key="3">
    <source>
        <dbReference type="Proteomes" id="UP000185003"/>
    </source>
</evidence>
<gene>
    <name evidence="2" type="ORF">SAMN04488055_0897</name>
</gene>
<accession>A0A1N6DM75</accession>
<organism evidence="2 3">
    <name type="scientific">Chitinophaga niabensis</name>
    <dbReference type="NCBI Taxonomy" id="536979"/>
    <lineage>
        <taxon>Bacteria</taxon>
        <taxon>Pseudomonadati</taxon>
        <taxon>Bacteroidota</taxon>
        <taxon>Chitinophagia</taxon>
        <taxon>Chitinophagales</taxon>
        <taxon>Chitinophagaceae</taxon>
        <taxon>Chitinophaga</taxon>
    </lineage>
</organism>
<keyword evidence="2" id="KW-0378">Hydrolase</keyword>
<dbReference type="SUPFAM" id="SSF50630">
    <property type="entry name" value="Acid proteases"/>
    <property type="match status" value="1"/>
</dbReference>
<dbReference type="OrthoDB" id="644381at2"/>
<dbReference type="EMBL" id="FSRA01000001">
    <property type="protein sequence ID" value="SIN71773.1"/>
    <property type="molecule type" value="Genomic_DNA"/>
</dbReference>
<dbReference type="CDD" id="cd05483">
    <property type="entry name" value="retropepsin_like_bacteria"/>
    <property type="match status" value="1"/>
</dbReference>
<dbReference type="Gene3D" id="2.40.70.10">
    <property type="entry name" value="Acid Proteases"/>
    <property type="match status" value="1"/>
</dbReference>
<dbReference type="InterPro" id="IPR021109">
    <property type="entry name" value="Peptidase_aspartic_dom_sf"/>
</dbReference>
<sequence length="291" mass="31882">MKRSLLLLLTIVCHSLYAQTVIPIQIIPGGHILVKASINGVEGNFVFDTGGGLHVVTKKFADKLRNFPKQDGGFTGFRATGERIDADLYTADLLTLDGFTVKSPTVAVIDANFGPIDGLISLMSFQQTPFTIDYEQKRLIIETDKSLAARKKAAKAIIPLQLERNRDKSLDIFAYFTLENKLTLQFLLDSGAGNNVFRFNAKNIPALGIDVNDTTKVKRIAHKSEIDTSFKSSIYHTKVGSLAAKAAPMVKAEGINASFVEGLIYDGIVSINWLGKLLTIDLAKSEMLIVY</sequence>
<keyword evidence="1" id="KW-0732">Signal</keyword>
<evidence type="ECO:0000256" key="1">
    <source>
        <dbReference type="SAM" id="SignalP"/>
    </source>
</evidence>
<feature type="chain" id="PRO_5012771488" evidence="1">
    <location>
        <begin position="19"/>
        <end position="291"/>
    </location>
</feature>
<proteinExistence type="predicted"/>
<dbReference type="GO" id="GO:0008233">
    <property type="term" value="F:peptidase activity"/>
    <property type="evidence" value="ECO:0007669"/>
    <property type="project" value="UniProtKB-KW"/>
</dbReference>
<dbReference type="Proteomes" id="UP000185003">
    <property type="component" value="Unassembled WGS sequence"/>
</dbReference>
<keyword evidence="3" id="KW-1185">Reference proteome</keyword>
<dbReference type="RefSeq" id="WP_074238093.1">
    <property type="nucleotide sequence ID" value="NZ_FSRA01000001.1"/>
</dbReference>
<dbReference type="AlphaFoldDB" id="A0A1N6DM75"/>
<reference evidence="2 3" key="1">
    <citation type="submission" date="2016-11" db="EMBL/GenBank/DDBJ databases">
        <authorList>
            <person name="Jaros S."/>
            <person name="Januszkiewicz K."/>
            <person name="Wedrychowicz H."/>
        </authorList>
    </citation>
    <scope>NUCLEOTIDE SEQUENCE [LARGE SCALE GENOMIC DNA]</scope>
    <source>
        <strain evidence="2 3">DSM 24787</strain>
    </source>
</reference>
<name>A0A1N6DM75_9BACT</name>
<dbReference type="STRING" id="536979.SAMN04488055_0897"/>
<dbReference type="InterPro" id="IPR034122">
    <property type="entry name" value="Retropepsin-like_bacterial"/>
</dbReference>
<keyword evidence="2" id="KW-0645">Protease</keyword>